<reference evidence="1 2" key="1">
    <citation type="submission" date="2020-08" db="EMBL/GenBank/DDBJ databases">
        <title>Genomic Encyclopedia of Type Strains, Phase IV (KMG-IV): sequencing the most valuable type-strain genomes for metagenomic binning, comparative biology and taxonomic classification.</title>
        <authorList>
            <person name="Goeker M."/>
        </authorList>
    </citation>
    <scope>NUCLEOTIDE SEQUENCE [LARGE SCALE GENOMIC DNA]</scope>
    <source>
        <strain evidence="1 2">DSM 100039</strain>
    </source>
</reference>
<accession>A0A841PVK3</accession>
<keyword evidence="2" id="KW-1185">Reference proteome</keyword>
<gene>
    <name evidence="1" type="ORF">HNQ71_006948</name>
</gene>
<evidence type="ECO:0000313" key="1">
    <source>
        <dbReference type="EMBL" id="MBB6414239.1"/>
    </source>
</evidence>
<dbReference type="EMBL" id="JACHEF010000016">
    <property type="protein sequence ID" value="MBB6414239.1"/>
    <property type="molecule type" value="Genomic_DNA"/>
</dbReference>
<name>A0A841PVK3_9HYPH</name>
<sequence>MSIFEVADYAVAALRFRACAGKHAVEDGAADGDFGLLNGKRPCPQTPPDGGLVSPYGGLDQRAFAITVGDLPFHPAVSADCGDMLVPLAGRSIVEWFDRAGTRRMTIAAAAL</sequence>
<comment type="caution">
    <text evidence="1">The sequence shown here is derived from an EMBL/GenBank/DDBJ whole genome shotgun (WGS) entry which is preliminary data.</text>
</comment>
<evidence type="ECO:0000313" key="2">
    <source>
        <dbReference type="Proteomes" id="UP000556329"/>
    </source>
</evidence>
<protein>
    <submittedName>
        <fullName evidence="1">Uncharacterized protein</fullName>
    </submittedName>
</protein>
<organism evidence="1 2">
    <name type="scientific">Mesorhizobium sangaii</name>
    <dbReference type="NCBI Taxonomy" id="505389"/>
    <lineage>
        <taxon>Bacteria</taxon>
        <taxon>Pseudomonadati</taxon>
        <taxon>Pseudomonadota</taxon>
        <taxon>Alphaproteobacteria</taxon>
        <taxon>Hyphomicrobiales</taxon>
        <taxon>Phyllobacteriaceae</taxon>
        <taxon>Mesorhizobium</taxon>
    </lineage>
</organism>
<dbReference type="AlphaFoldDB" id="A0A841PVK3"/>
<dbReference type="Proteomes" id="UP000556329">
    <property type="component" value="Unassembled WGS sequence"/>
</dbReference>
<proteinExistence type="predicted"/>